<reference evidence="1" key="1">
    <citation type="submission" date="2016-04" db="EMBL/GenBank/DDBJ databases">
        <authorList>
            <person name="Evans L.H."/>
            <person name="Alamgir A."/>
            <person name="Owens N."/>
            <person name="Weber N.D."/>
            <person name="Virtaneva K."/>
            <person name="Barbian K."/>
            <person name="Babar A."/>
            <person name="Rosenke K."/>
        </authorList>
    </citation>
    <scope>NUCLEOTIDE SEQUENCE</scope>
    <source>
        <strain evidence="1">86-2</strain>
    </source>
</reference>
<dbReference type="EMBL" id="FLUL01000001">
    <property type="protein sequence ID" value="SBV96702.1"/>
    <property type="molecule type" value="Genomic_DNA"/>
</dbReference>
<sequence length="57" mass="6791">MSKVYSIKTTQNMNVNDYNIFDNYEAINNLSPTYMEILKIFKEIFKHVDISKIINDK</sequence>
<name>A0A212JB91_9BACT</name>
<proteinExistence type="predicted"/>
<protein>
    <submittedName>
        <fullName evidence="1">Uncharacterized protein</fullName>
    </submittedName>
</protein>
<organism evidence="1">
    <name type="scientific">uncultured Dysgonomonas sp</name>
    <dbReference type="NCBI Taxonomy" id="206096"/>
    <lineage>
        <taxon>Bacteria</taxon>
        <taxon>Pseudomonadati</taxon>
        <taxon>Bacteroidota</taxon>
        <taxon>Bacteroidia</taxon>
        <taxon>Bacteroidales</taxon>
        <taxon>Dysgonomonadaceae</taxon>
        <taxon>Dysgonomonas</taxon>
        <taxon>environmental samples</taxon>
    </lineage>
</organism>
<gene>
    <name evidence="1" type="ORF">KL86DYS2_11142</name>
</gene>
<dbReference type="RefSeq" id="WP_167755419.1">
    <property type="nucleotide sequence ID" value="NZ_CABTJG010000001.1"/>
</dbReference>
<dbReference type="AlphaFoldDB" id="A0A212JB91"/>
<accession>A0A212JB91</accession>
<evidence type="ECO:0000313" key="1">
    <source>
        <dbReference type="EMBL" id="SBV96702.1"/>
    </source>
</evidence>